<dbReference type="Gene3D" id="2.60.40.10">
    <property type="entry name" value="Immunoglobulins"/>
    <property type="match status" value="1"/>
</dbReference>
<keyword evidence="1" id="KW-1133">Transmembrane helix</keyword>
<dbReference type="SUPFAM" id="SSF49303">
    <property type="entry name" value="beta-Galactosidase/glucuronidase domain"/>
    <property type="match status" value="1"/>
</dbReference>
<dbReference type="AlphaFoldDB" id="X1STQ8"/>
<dbReference type="EMBL" id="BARW01009601">
    <property type="protein sequence ID" value="GAI82491.1"/>
    <property type="molecule type" value="Genomic_DNA"/>
</dbReference>
<keyword evidence="1" id="KW-0812">Transmembrane</keyword>
<dbReference type="SUPFAM" id="SSF51445">
    <property type="entry name" value="(Trans)glycosidases"/>
    <property type="match status" value="1"/>
</dbReference>
<keyword evidence="1" id="KW-0472">Membrane</keyword>
<feature type="domain" description="Glycoside hydrolase family 2 catalytic" evidence="3">
    <location>
        <begin position="50"/>
        <end position="132"/>
    </location>
</feature>
<dbReference type="InterPro" id="IPR006102">
    <property type="entry name" value="Ig-like_GH2"/>
</dbReference>
<evidence type="ECO:0000313" key="4">
    <source>
        <dbReference type="EMBL" id="GAI82491.1"/>
    </source>
</evidence>
<feature type="transmembrane region" description="Helical" evidence="1">
    <location>
        <begin position="170"/>
        <end position="190"/>
    </location>
</feature>
<dbReference type="PANTHER" id="PTHR42732:SF1">
    <property type="entry name" value="BETA-MANNOSIDASE"/>
    <property type="match status" value="1"/>
</dbReference>
<dbReference type="Gene3D" id="3.20.20.80">
    <property type="entry name" value="Glycosidases"/>
    <property type="match status" value="1"/>
</dbReference>
<sequence length="198" mass="23247">SNMVEVEIQVPEYKLWCPDDPMLYRITASVQSHASIDENSVRFGFRDFRFENGYFRLNGKRIFLKGSNFSTHYPVGYTVPLDEDMLRRDVVNMKALGFNFVRIPFGCPNPRVLDIYDELGILVQQEHYGCWQLGYYGRYKFPKPDNLKDLLINRFENSIRGIIMRDRNHLLTKILFVLDFGIFGLKMAIFDSTVKGFF</sequence>
<proteinExistence type="predicted"/>
<dbReference type="Pfam" id="PF00703">
    <property type="entry name" value="Glyco_hydro_2"/>
    <property type="match status" value="1"/>
</dbReference>
<evidence type="ECO:0000259" key="2">
    <source>
        <dbReference type="Pfam" id="PF00703"/>
    </source>
</evidence>
<dbReference type="InterPro" id="IPR036156">
    <property type="entry name" value="Beta-gal/glucu_dom_sf"/>
</dbReference>
<feature type="non-terminal residue" evidence="4">
    <location>
        <position position="1"/>
    </location>
</feature>
<protein>
    <recommendedName>
        <fullName evidence="5">Glycoside hydrolase family 2 catalytic domain-containing protein</fullName>
    </recommendedName>
</protein>
<dbReference type="InterPro" id="IPR006103">
    <property type="entry name" value="Glyco_hydro_2_cat"/>
</dbReference>
<dbReference type="PANTHER" id="PTHR42732">
    <property type="entry name" value="BETA-GALACTOSIDASE"/>
    <property type="match status" value="1"/>
</dbReference>
<evidence type="ECO:0000259" key="3">
    <source>
        <dbReference type="Pfam" id="PF02836"/>
    </source>
</evidence>
<accession>X1STQ8</accession>
<dbReference type="GO" id="GO:0004553">
    <property type="term" value="F:hydrolase activity, hydrolyzing O-glycosyl compounds"/>
    <property type="evidence" value="ECO:0007669"/>
    <property type="project" value="InterPro"/>
</dbReference>
<comment type="caution">
    <text evidence="4">The sequence shown here is derived from an EMBL/GenBank/DDBJ whole genome shotgun (WGS) entry which is preliminary data.</text>
</comment>
<evidence type="ECO:0000256" key="1">
    <source>
        <dbReference type="SAM" id="Phobius"/>
    </source>
</evidence>
<dbReference type="InterPro" id="IPR017853">
    <property type="entry name" value="GH"/>
</dbReference>
<feature type="domain" description="Glycoside hydrolase family 2 immunoglobulin-like beta-sandwich" evidence="2">
    <location>
        <begin position="7"/>
        <end position="46"/>
    </location>
</feature>
<dbReference type="Pfam" id="PF02836">
    <property type="entry name" value="Glyco_hydro_2_C"/>
    <property type="match status" value="1"/>
</dbReference>
<dbReference type="GO" id="GO:0005975">
    <property type="term" value="P:carbohydrate metabolic process"/>
    <property type="evidence" value="ECO:0007669"/>
    <property type="project" value="InterPro"/>
</dbReference>
<evidence type="ECO:0008006" key="5">
    <source>
        <dbReference type="Google" id="ProtNLM"/>
    </source>
</evidence>
<dbReference type="InterPro" id="IPR051913">
    <property type="entry name" value="GH2_Domain-Containing"/>
</dbReference>
<organism evidence="4">
    <name type="scientific">marine sediment metagenome</name>
    <dbReference type="NCBI Taxonomy" id="412755"/>
    <lineage>
        <taxon>unclassified sequences</taxon>
        <taxon>metagenomes</taxon>
        <taxon>ecological metagenomes</taxon>
    </lineage>
</organism>
<gene>
    <name evidence="4" type="ORF">S12H4_19249</name>
</gene>
<reference evidence="4" key="1">
    <citation type="journal article" date="2014" name="Front. Microbiol.">
        <title>High frequency of phylogenetically diverse reductive dehalogenase-homologous genes in deep subseafloor sedimentary metagenomes.</title>
        <authorList>
            <person name="Kawai M."/>
            <person name="Futagami T."/>
            <person name="Toyoda A."/>
            <person name="Takaki Y."/>
            <person name="Nishi S."/>
            <person name="Hori S."/>
            <person name="Arai W."/>
            <person name="Tsubouchi T."/>
            <person name="Morono Y."/>
            <person name="Uchiyama I."/>
            <person name="Ito T."/>
            <person name="Fujiyama A."/>
            <person name="Inagaki F."/>
            <person name="Takami H."/>
        </authorList>
    </citation>
    <scope>NUCLEOTIDE SEQUENCE</scope>
    <source>
        <strain evidence="4">Expedition CK06-06</strain>
    </source>
</reference>
<name>X1STQ8_9ZZZZ</name>
<dbReference type="InterPro" id="IPR013783">
    <property type="entry name" value="Ig-like_fold"/>
</dbReference>